<keyword evidence="2" id="KW-0472">Membrane</keyword>
<evidence type="ECO:0000313" key="5">
    <source>
        <dbReference type="Proteomes" id="UP000789595"/>
    </source>
</evidence>
<reference evidence="4" key="1">
    <citation type="submission" date="2021-11" db="EMBL/GenBank/DDBJ databases">
        <authorList>
            <consortium name="Genoscope - CEA"/>
            <person name="William W."/>
        </authorList>
    </citation>
    <scope>NUCLEOTIDE SEQUENCE</scope>
</reference>
<keyword evidence="5" id="KW-1185">Reference proteome</keyword>
<dbReference type="InterPro" id="IPR022227">
    <property type="entry name" value="DUF3754"/>
</dbReference>
<protein>
    <submittedName>
        <fullName evidence="4">Uncharacterized protein</fullName>
    </submittedName>
</protein>
<evidence type="ECO:0000256" key="2">
    <source>
        <dbReference type="SAM" id="Phobius"/>
    </source>
</evidence>
<feature type="chain" id="PRO_5035240399" evidence="3">
    <location>
        <begin position="18"/>
        <end position="630"/>
    </location>
</feature>
<feature type="region of interest" description="Disordered" evidence="1">
    <location>
        <begin position="604"/>
        <end position="630"/>
    </location>
</feature>
<dbReference type="AlphaFoldDB" id="A0A8J2SBL8"/>
<evidence type="ECO:0000256" key="3">
    <source>
        <dbReference type="SAM" id="SignalP"/>
    </source>
</evidence>
<feature type="signal peptide" evidence="3">
    <location>
        <begin position="1"/>
        <end position="17"/>
    </location>
</feature>
<dbReference type="EMBL" id="CAKKNE010000002">
    <property type="protein sequence ID" value="CAH0368600.1"/>
    <property type="molecule type" value="Genomic_DNA"/>
</dbReference>
<keyword evidence="3" id="KW-0732">Signal</keyword>
<evidence type="ECO:0000256" key="1">
    <source>
        <dbReference type="SAM" id="MobiDB-lite"/>
    </source>
</evidence>
<dbReference type="PANTHER" id="PTHR33645">
    <property type="entry name" value="AMINOPEPTIDASE (DUF3754)"/>
    <property type="match status" value="1"/>
</dbReference>
<organism evidence="4 5">
    <name type="scientific">Pelagomonas calceolata</name>
    <dbReference type="NCBI Taxonomy" id="35677"/>
    <lineage>
        <taxon>Eukaryota</taxon>
        <taxon>Sar</taxon>
        <taxon>Stramenopiles</taxon>
        <taxon>Ochrophyta</taxon>
        <taxon>Pelagophyceae</taxon>
        <taxon>Pelagomonadales</taxon>
        <taxon>Pelagomonadaceae</taxon>
        <taxon>Pelagomonas</taxon>
    </lineage>
</organism>
<dbReference type="Pfam" id="PF12576">
    <property type="entry name" value="DUF3754"/>
    <property type="match status" value="1"/>
</dbReference>
<sequence length="630" mass="68305">MAKLYLAAALALATASALEVSHVLILATTARSMSLAGPGMARPQPEQRLLLAAERGQIAPQSASRVGGESLDSLERLLGAEVSEDKKRLEDLYAAARQAWEAPRAEQPSRIPGRSWFGSREEKALDNAQAELAVKRFSGALAKWLERAGYVEVDARERGLCDALARDAGLRVDVDDRPLTEMRCWRRGVRVFDEPLGFADALEYLLSESVERSGRRVGNIAKNAAIATKMMKGESYDLEDLPKPSRVRRVVTKPFRLCLGIVTKTSRQLLTRWGANRAIDEEECDVAAFAVDGVGCAGPTADLAQSTRPKYGWVELPRRGVGAAVDSALTNATSLWGAARALRRPPPRRCLAYDRVVALHATDPSLAAKRGPRRLGLALYEDVPLRTLGTLWPTRRLRVRPLDAVRFDVVTGATFLLLVAAQRLGTVWGDVAASVAVFAWVSRLLFNTKARRNMYELETTRALRDRVRAKGATVCDAAARDAVETDARAKALCLGALRRLSWGEYDAVDEERLRNEILTTTAVDAADPTRAGAAADAALAALPDLVRRGLASRGAGGWRARPRPDADASLSEAWLAAFSAKNPGAVKVPKAKAPSTVSDVIAYPFVDGERPASDDTPTKDDELTRSSENS</sequence>
<comment type="caution">
    <text evidence="4">The sequence shown here is derived from an EMBL/GenBank/DDBJ whole genome shotgun (WGS) entry which is preliminary data.</text>
</comment>
<gene>
    <name evidence="4" type="ORF">PECAL_2P16710</name>
</gene>
<evidence type="ECO:0000313" key="4">
    <source>
        <dbReference type="EMBL" id="CAH0368600.1"/>
    </source>
</evidence>
<accession>A0A8J2SBL8</accession>
<dbReference type="Proteomes" id="UP000789595">
    <property type="component" value="Unassembled WGS sequence"/>
</dbReference>
<feature type="transmembrane region" description="Helical" evidence="2">
    <location>
        <begin position="427"/>
        <end position="446"/>
    </location>
</feature>
<dbReference type="PANTHER" id="PTHR33645:SF2">
    <property type="entry name" value="FAMILY PROTEIN, PUTATIVE (DUF3754)-RELATED"/>
    <property type="match status" value="1"/>
</dbReference>
<proteinExistence type="predicted"/>
<feature type="compositionally biased region" description="Basic and acidic residues" evidence="1">
    <location>
        <begin position="607"/>
        <end position="630"/>
    </location>
</feature>
<keyword evidence="2" id="KW-1133">Transmembrane helix</keyword>
<keyword evidence="2" id="KW-0812">Transmembrane</keyword>
<name>A0A8J2SBL8_9STRA</name>